<evidence type="ECO:0000313" key="6">
    <source>
        <dbReference type="EMBL" id="MBL0683768.1"/>
    </source>
</evidence>
<dbReference type="InterPro" id="IPR014284">
    <property type="entry name" value="RNA_pol_sigma-70_dom"/>
</dbReference>
<dbReference type="SUPFAM" id="SSF88946">
    <property type="entry name" value="Sigma2 domain of RNA polymerase sigma factors"/>
    <property type="match status" value="1"/>
</dbReference>
<protein>
    <submittedName>
        <fullName evidence="6">Sigma-70 family RNA polymerase sigma factor</fullName>
    </submittedName>
</protein>
<accession>A0A936ZXI3</accession>
<keyword evidence="2" id="KW-0731">Sigma factor</keyword>
<comment type="caution">
    <text evidence="6">The sequence shown here is derived from an EMBL/GenBank/DDBJ whole genome shotgun (WGS) entry which is preliminary data.</text>
</comment>
<evidence type="ECO:0000313" key="7">
    <source>
        <dbReference type="Proteomes" id="UP000651057"/>
    </source>
</evidence>
<dbReference type="EMBL" id="JAERQJ010000003">
    <property type="protein sequence ID" value="MBL0683768.1"/>
    <property type="molecule type" value="Genomic_DNA"/>
</dbReference>
<evidence type="ECO:0000259" key="5">
    <source>
        <dbReference type="Pfam" id="PF04542"/>
    </source>
</evidence>
<dbReference type="InterPro" id="IPR039425">
    <property type="entry name" value="RNA_pol_sigma-70-like"/>
</dbReference>
<gene>
    <name evidence="6" type="ORF">JJQ60_09595</name>
</gene>
<dbReference type="RefSeq" id="WP_201919073.1">
    <property type="nucleotide sequence ID" value="NZ_BAABAX010000005.1"/>
</dbReference>
<dbReference type="Proteomes" id="UP000651057">
    <property type="component" value="Unassembled WGS sequence"/>
</dbReference>
<keyword evidence="1" id="KW-0805">Transcription regulation</keyword>
<evidence type="ECO:0000256" key="2">
    <source>
        <dbReference type="ARBA" id="ARBA00023082"/>
    </source>
</evidence>
<dbReference type="InterPro" id="IPR013325">
    <property type="entry name" value="RNA_pol_sigma_r2"/>
</dbReference>
<name>A0A936ZXI3_9FLAO</name>
<evidence type="ECO:0000256" key="3">
    <source>
        <dbReference type="ARBA" id="ARBA00023125"/>
    </source>
</evidence>
<organism evidence="6 7">
    <name type="scientific">Aquimarina mytili</name>
    <dbReference type="NCBI Taxonomy" id="874423"/>
    <lineage>
        <taxon>Bacteria</taxon>
        <taxon>Pseudomonadati</taxon>
        <taxon>Bacteroidota</taxon>
        <taxon>Flavobacteriia</taxon>
        <taxon>Flavobacteriales</taxon>
        <taxon>Flavobacteriaceae</taxon>
        <taxon>Aquimarina</taxon>
    </lineage>
</organism>
<feature type="domain" description="RNA polymerase sigma-70 region 2" evidence="5">
    <location>
        <begin position="25"/>
        <end position="92"/>
    </location>
</feature>
<dbReference type="GO" id="GO:0016987">
    <property type="term" value="F:sigma factor activity"/>
    <property type="evidence" value="ECO:0007669"/>
    <property type="project" value="UniProtKB-KW"/>
</dbReference>
<dbReference type="Pfam" id="PF04542">
    <property type="entry name" value="Sigma70_r2"/>
    <property type="match status" value="1"/>
</dbReference>
<sequence>MQEPQNNIYLEGLLSGDKNIIDTIYQKSFPAVVAFVKKNNGTFQDAEEIFQDALFQLTVRFKVRRFEIKSTFEGYLFTVCRNLWRKELNNRKKMVRNDGVVELVSEEHKHSSFILEQERWELFEEKIAQLSENCMKLLKEYFNKVSYSIIVEKFNYSSENVAFQRVFKCKKRLAELIKKDSRYQELQ</sequence>
<evidence type="ECO:0000256" key="4">
    <source>
        <dbReference type="ARBA" id="ARBA00023163"/>
    </source>
</evidence>
<dbReference type="GO" id="GO:0006352">
    <property type="term" value="P:DNA-templated transcription initiation"/>
    <property type="evidence" value="ECO:0007669"/>
    <property type="project" value="InterPro"/>
</dbReference>
<keyword evidence="4" id="KW-0804">Transcription</keyword>
<reference evidence="6" key="1">
    <citation type="submission" date="2021-01" db="EMBL/GenBank/DDBJ databases">
        <authorList>
            <person name="Zhong Y.L."/>
        </authorList>
    </citation>
    <scope>NUCLEOTIDE SEQUENCE</scope>
    <source>
        <strain evidence="6">KCTC 23302</strain>
    </source>
</reference>
<dbReference type="InterPro" id="IPR007627">
    <property type="entry name" value="RNA_pol_sigma70_r2"/>
</dbReference>
<keyword evidence="7" id="KW-1185">Reference proteome</keyword>
<dbReference type="Gene3D" id="1.10.1740.10">
    <property type="match status" value="1"/>
</dbReference>
<dbReference type="AlphaFoldDB" id="A0A936ZXI3"/>
<dbReference type="PANTHER" id="PTHR43133:SF8">
    <property type="entry name" value="RNA POLYMERASE SIGMA FACTOR HI_1459-RELATED"/>
    <property type="match status" value="1"/>
</dbReference>
<dbReference type="GO" id="GO:0003677">
    <property type="term" value="F:DNA binding"/>
    <property type="evidence" value="ECO:0007669"/>
    <property type="project" value="UniProtKB-KW"/>
</dbReference>
<evidence type="ECO:0000256" key="1">
    <source>
        <dbReference type="ARBA" id="ARBA00023015"/>
    </source>
</evidence>
<dbReference type="PANTHER" id="PTHR43133">
    <property type="entry name" value="RNA POLYMERASE ECF-TYPE SIGMA FACTO"/>
    <property type="match status" value="1"/>
</dbReference>
<keyword evidence="3" id="KW-0238">DNA-binding</keyword>
<dbReference type="NCBIfam" id="TIGR02937">
    <property type="entry name" value="sigma70-ECF"/>
    <property type="match status" value="1"/>
</dbReference>
<proteinExistence type="predicted"/>